<organism evidence="1 2">
    <name type="scientific">Pseudomonas frederiksbergensis</name>
    <dbReference type="NCBI Taxonomy" id="104087"/>
    <lineage>
        <taxon>Bacteria</taxon>
        <taxon>Pseudomonadati</taxon>
        <taxon>Pseudomonadota</taxon>
        <taxon>Gammaproteobacteria</taxon>
        <taxon>Pseudomonadales</taxon>
        <taxon>Pseudomonadaceae</taxon>
        <taxon>Pseudomonas</taxon>
    </lineage>
</organism>
<dbReference type="EMBL" id="MOBQ01000024">
    <property type="protein sequence ID" value="RON43634.1"/>
    <property type="molecule type" value="Genomic_DNA"/>
</dbReference>
<proteinExistence type="predicted"/>
<gene>
    <name evidence="1" type="ORF">BK666_21465</name>
</gene>
<dbReference type="RefSeq" id="WP_123512913.1">
    <property type="nucleotide sequence ID" value="NZ_MOBQ01000024.1"/>
</dbReference>
<sequence length="301" mass="32848">MNRNEYLHKSAELLFLEKQLEKPGLSKLSAMSIRSRIDEAKSYLDANSQDTYQPAKVILTYRGAPVCGTHGVLAEFGAAATQAFSEAIATIAASISGTLADKGPIPNRSSNQLLITGTALGSFGFELEEVPAQAQLEIEGTTSVSLAIDLMAELLEATTKSDEELSEPVSRLADRAISSVSDFLGKLSSYDASCSLTTRTKQFQFTDSEQVRRSKARLNLDNIQETVETFTGEFIGALPDKRSFEFKTADGLVIYGGIARDLPTPNAVNLHLYKTYDVTLSAKRIGSSKPRYILQQFPWTD</sequence>
<evidence type="ECO:0000313" key="2">
    <source>
        <dbReference type="Proteomes" id="UP000285349"/>
    </source>
</evidence>
<protein>
    <submittedName>
        <fullName evidence="1">Uncharacterized protein</fullName>
    </submittedName>
</protein>
<name>A0A423K053_9PSED</name>
<dbReference type="Proteomes" id="UP000285349">
    <property type="component" value="Unassembled WGS sequence"/>
</dbReference>
<dbReference type="OrthoDB" id="7822108at2"/>
<comment type="caution">
    <text evidence="1">The sequence shown here is derived from an EMBL/GenBank/DDBJ whole genome shotgun (WGS) entry which is preliminary data.</text>
</comment>
<reference evidence="1 2" key="1">
    <citation type="submission" date="2016-10" db="EMBL/GenBank/DDBJ databases">
        <title>Comparative genome analysis of multiple Pseudomonas spp. focuses on biocontrol and plant growth promoting traits.</title>
        <authorList>
            <person name="Tao X.-Y."/>
            <person name="Taylor C.G."/>
        </authorList>
    </citation>
    <scope>NUCLEOTIDE SEQUENCE [LARGE SCALE GENOMIC DNA]</scope>
    <source>
        <strain evidence="1 2">37A10</strain>
    </source>
</reference>
<accession>A0A423K053</accession>
<dbReference type="AlphaFoldDB" id="A0A423K053"/>
<evidence type="ECO:0000313" key="1">
    <source>
        <dbReference type="EMBL" id="RON43634.1"/>
    </source>
</evidence>